<dbReference type="Gene3D" id="3.90.550.10">
    <property type="entry name" value="Spore Coat Polysaccharide Biosynthesis Protein SpsA, Chain A"/>
    <property type="match status" value="1"/>
</dbReference>
<dbReference type="FunFam" id="3.90.550.10:FF:000122">
    <property type="entry name" value="Dolichol-phosphate mannosyltransferase subunit 1"/>
    <property type="match status" value="1"/>
</dbReference>
<dbReference type="GO" id="GO:0004582">
    <property type="term" value="F:dolichyl-phosphate beta-D-mannosyltransferase activity"/>
    <property type="evidence" value="ECO:0007669"/>
    <property type="project" value="UniProtKB-EC"/>
</dbReference>
<sequence>MNDTLVIIPTYDEKDNLDWIVGRTLDSGAAVDVLVVDDGSPDGTGALADAYAARDPRVHVMHRTEKAGLGAAYLAGFSWGLERGYDALVEMDADGSHHPEYLPGMLELLSDNDLVLGSRWVPGGEVENWPLRRELLSRGGSWYTRGALGIRVADTTGGFRVFRSSALRRIDLDRVESRGYCFQVDLLWRALQAGLRVVETPITFTERVHGASKMSGSIVRESLTKVTLWGLRRRSRAVVELVVRHRRLPSVRATSHRVGPVRRVQPH</sequence>
<dbReference type="Proteomes" id="UP000321154">
    <property type="component" value="Unassembled WGS sequence"/>
</dbReference>
<dbReference type="PANTHER" id="PTHR43398:SF1">
    <property type="entry name" value="DOLICHOL-PHOSPHATE MANNOSYLTRANSFERASE SUBUNIT 1"/>
    <property type="match status" value="1"/>
</dbReference>
<reference evidence="6 8" key="2">
    <citation type="submission" date="2020-07" db="EMBL/GenBank/DDBJ databases">
        <title>Sequencing the genomes of 1000 actinobacteria strains.</title>
        <authorList>
            <person name="Klenk H.-P."/>
        </authorList>
    </citation>
    <scope>NUCLEOTIDE SEQUENCE [LARGE SCALE GENOMIC DNA]</scope>
    <source>
        <strain evidence="6 8">DSM 10309</strain>
    </source>
</reference>
<proteinExistence type="inferred from homology"/>
<dbReference type="SUPFAM" id="SSF53448">
    <property type="entry name" value="Nucleotide-diphospho-sugar transferases"/>
    <property type="match status" value="1"/>
</dbReference>
<keyword evidence="7" id="KW-1185">Reference proteome</keyword>
<comment type="similarity">
    <text evidence="1">Belongs to the glycosyltransferase 2 family.</text>
</comment>
<dbReference type="InterPro" id="IPR001173">
    <property type="entry name" value="Glyco_trans_2-like"/>
</dbReference>
<evidence type="ECO:0000256" key="3">
    <source>
        <dbReference type="ARBA" id="ARBA00022679"/>
    </source>
</evidence>
<dbReference type="Pfam" id="PF00535">
    <property type="entry name" value="Glycos_transf_2"/>
    <property type="match status" value="1"/>
</dbReference>
<gene>
    <name evidence="5" type="primary">ppm1</name>
    <name evidence="6" type="ORF">FB463_001642</name>
    <name evidence="5" type="ORF">FFA01_13990</name>
</gene>
<feature type="domain" description="Glycosyltransferase 2-like" evidence="4">
    <location>
        <begin position="6"/>
        <end position="170"/>
    </location>
</feature>
<dbReference type="EC" id="2.4.1.83" evidence="6"/>
<evidence type="ECO:0000259" key="4">
    <source>
        <dbReference type="Pfam" id="PF00535"/>
    </source>
</evidence>
<keyword evidence="2 6" id="KW-0328">Glycosyltransferase</keyword>
<dbReference type="InterPro" id="IPR029044">
    <property type="entry name" value="Nucleotide-diphossugar_trans"/>
</dbReference>
<dbReference type="CDD" id="cd06442">
    <property type="entry name" value="DPM1_like"/>
    <property type="match status" value="1"/>
</dbReference>
<comment type="caution">
    <text evidence="6">The sequence shown here is derived from an EMBL/GenBank/DDBJ whole genome shotgun (WGS) entry which is preliminary data.</text>
</comment>
<dbReference type="GO" id="GO:0016020">
    <property type="term" value="C:membrane"/>
    <property type="evidence" value="ECO:0007669"/>
    <property type="project" value="GOC"/>
</dbReference>
<dbReference type="InterPro" id="IPR039528">
    <property type="entry name" value="DPM1-like"/>
</dbReference>
<evidence type="ECO:0000313" key="6">
    <source>
        <dbReference type="EMBL" id="MBA8813393.1"/>
    </source>
</evidence>
<dbReference type="Proteomes" id="UP000522688">
    <property type="component" value="Unassembled WGS sequence"/>
</dbReference>
<evidence type="ECO:0000313" key="5">
    <source>
        <dbReference type="EMBL" id="GEK83090.1"/>
    </source>
</evidence>
<evidence type="ECO:0000313" key="7">
    <source>
        <dbReference type="Proteomes" id="UP000321154"/>
    </source>
</evidence>
<dbReference type="AlphaFoldDB" id="A0A7W3JID4"/>
<dbReference type="RefSeq" id="WP_244289736.1">
    <property type="nucleotide sequence ID" value="NZ_BAAAHR010000001.1"/>
</dbReference>
<dbReference type="EMBL" id="JACGWW010000002">
    <property type="protein sequence ID" value="MBA8813393.1"/>
    <property type="molecule type" value="Genomic_DNA"/>
</dbReference>
<protein>
    <submittedName>
        <fullName evidence="6">Dolichol-phosphate mannosyltransferase</fullName>
        <ecNumber evidence="6">2.4.1.83</ecNumber>
    </submittedName>
    <submittedName>
        <fullName evidence="5">Polyprenol monophosphomannose synthase</fullName>
    </submittedName>
</protein>
<reference evidence="5 7" key="1">
    <citation type="submission" date="2019-07" db="EMBL/GenBank/DDBJ databases">
        <title>Whole genome shotgun sequence of Frigoribacterium faeni NBRC 103066.</title>
        <authorList>
            <person name="Hosoyama A."/>
            <person name="Uohara A."/>
            <person name="Ohji S."/>
            <person name="Ichikawa N."/>
        </authorList>
    </citation>
    <scope>NUCLEOTIDE SEQUENCE [LARGE SCALE GENOMIC DNA]</scope>
    <source>
        <strain evidence="5 7">NBRC 103066</strain>
    </source>
</reference>
<keyword evidence="3 6" id="KW-0808">Transferase</keyword>
<evidence type="ECO:0000313" key="8">
    <source>
        <dbReference type="Proteomes" id="UP000522688"/>
    </source>
</evidence>
<evidence type="ECO:0000256" key="1">
    <source>
        <dbReference type="ARBA" id="ARBA00006739"/>
    </source>
</evidence>
<dbReference type="GO" id="GO:0009247">
    <property type="term" value="P:glycolipid biosynthetic process"/>
    <property type="evidence" value="ECO:0007669"/>
    <property type="project" value="TreeGrafter"/>
</dbReference>
<evidence type="ECO:0000256" key="2">
    <source>
        <dbReference type="ARBA" id="ARBA00022676"/>
    </source>
</evidence>
<organism evidence="6 8">
    <name type="scientific">Frigoribacterium faeni</name>
    <dbReference type="NCBI Taxonomy" id="145483"/>
    <lineage>
        <taxon>Bacteria</taxon>
        <taxon>Bacillati</taxon>
        <taxon>Actinomycetota</taxon>
        <taxon>Actinomycetes</taxon>
        <taxon>Micrococcales</taxon>
        <taxon>Microbacteriaceae</taxon>
        <taxon>Frigoribacterium</taxon>
    </lineage>
</organism>
<name>A0A7W3JID4_9MICO</name>
<dbReference type="PANTHER" id="PTHR43398">
    <property type="entry name" value="DOLICHOL-PHOSPHATE MANNOSYLTRANSFERASE SUBUNIT 1"/>
    <property type="match status" value="1"/>
</dbReference>
<accession>A0A7W3JID4</accession>
<dbReference type="EMBL" id="BJUV01000011">
    <property type="protein sequence ID" value="GEK83090.1"/>
    <property type="molecule type" value="Genomic_DNA"/>
</dbReference>